<proteinExistence type="predicted"/>
<name>A0AAD7XYG0_9FUNG</name>
<accession>A0AAD7XYG0</accession>
<dbReference type="Gene3D" id="3.80.10.10">
    <property type="entry name" value="Ribonuclease Inhibitor"/>
    <property type="match status" value="1"/>
</dbReference>
<dbReference type="GeneID" id="83214083"/>
<sequence>MTGDTDGMLLLAERIIHAAPNLREIEFSYDGIYEEGLVQAIMGLKNLESLFIDVNALSTKWFYDVVMHHAARLTDIGFTLYYGNGGDQMPSFGFLKHVPRLRRLNVTLAPLGIPRDITKITEAIASSCLGLETLTLNYTVSSIPFGSITAFKRHPRLTKMEITAESMDDSDLVSVLSIPNLNHLILHVPLKDPTIELLRSKIARVEYKPRTDVIDMYHVWFKHSNE</sequence>
<keyword evidence="2" id="KW-1185">Reference proteome</keyword>
<protein>
    <recommendedName>
        <fullName evidence="3">RNI-like protein</fullName>
    </recommendedName>
</protein>
<evidence type="ECO:0008006" key="3">
    <source>
        <dbReference type="Google" id="ProtNLM"/>
    </source>
</evidence>
<comment type="caution">
    <text evidence="1">The sequence shown here is derived from an EMBL/GenBank/DDBJ whole genome shotgun (WGS) entry which is preliminary data.</text>
</comment>
<reference evidence="1 2" key="1">
    <citation type="submission" date="2023-03" db="EMBL/GenBank/DDBJ databases">
        <title>Genome sequence of Lichtheimia ornata CBS 291.66.</title>
        <authorList>
            <person name="Mohabir J.T."/>
            <person name="Shea T.P."/>
            <person name="Kurbessoian T."/>
            <person name="Berby B."/>
            <person name="Fontaine J."/>
            <person name="Livny J."/>
            <person name="Gnirke A."/>
            <person name="Stajich J.E."/>
            <person name="Cuomo C.A."/>
        </authorList>
    </citation>
    <scope>NUCLEOTIDE SEQUENCE [LARGE SCALE GENOMIC DNA]</scope>
    <source>
        <strain evidence="1">CBS 291.66</strain>
    </source>
</reference>
<organism evidence="1 2">
    <name type="scientific">Lichtheimia ornata</name>
    <dbReference type="NCBI Taxonomy" id="688661"/>
    <lineage>
        <taxon>Eukaryota</taxon>
        <taxon>Fungi</taxon>
        <taxon>Fungi incertae sedis</taxon>
        <taxon>Mucoromycota</taxon>
        <taxon>Mucoromycotina</taxon>
        <taxon>Mucoromycetes</taxon>
        <taxon>Mucorales</taxon>
        <taxon>Lichtheimiaceae</taxon>
        <taxon>Lichtheimia</taxon>
    </lineage>
</organism>
<dbReference type="SUPFAM" id="SSF52047">
    <property type="entry name" value="RNI-like"/>
    <property type="match status" value="1"/>
</dbReference>
<dbReference type="InterPro" id="IPR032675">
    <property type="entry name" value="LRR_dom_sf"/>
</dbReference>
<dbReference type="Proteomes" id="UP001234581">
    <property type="component" value="Unassembled WGS sequence"/>
</dbReference>
<gene>
    <name evidence="1" type="ORF">O0I10_006672</name>
</gene>
<dbReference type="EMBL" id="JARTCD010000030">
    <property type="protein sequence ID" value="KAJ8657608.1"/>
    <property type="molecule type" value="Genomic_DNA"/>
</dbReference>
<dbReference type="AlphaFoldDB" id="A0AAD7XYG0"/>
<evidence type="ECO:0000313" key="2">
    <source>
        <dbReference type="Proteomes" id="UP001234581"/>
    </source>
</evidence>
<dbReference type="RefSeq" id="XP_058342521.1">
    <property type="nucleotide sequence ID" value="XM_058486699.1"/>
</dbReference>
<evidence type="ECO:0000313" key="1">
    <source>
        <dbReference type="EMBL" id="KAJ8657608.1"/>
    </source>
</evidence>